<gene>
    <name evidence="9" type="ORF">HDF14_002379</name>
</gene>
<dbReference type="EMBL" id="JACHEB010000004">
    <property type="protein sequence ID" value="MBB5328769.1"/>
    <property type="molecule type" value="Genomic_DNA"/>
</dbReference>
<evidence type="ECO:0000313" key="9">
    <source>
        <dbReference type="EMBL" id="MBB5328769.1"/>
    </source>
</evidence>
<dbReference type="InterPro" id="IPR027417">
    <property type="entry name" value="P-loop_NTPase"/>
</dbReference>
<evidence type="ECO:0000256" key="3">
    <source>
        <dbReference type="ARBA" id="ARBA00022723"/>
    </source>
</evidence>
<keyword evidence="4" id="KW-0547">Nucleotide-binding</keyword>
<dbReference type="Proteomes" id="UP000535182">
    <property type="component" value="Unassembled WGS sequence"/>
</dbReference>
<dbReference type="PANTHER" id="PTHR30134">
    <property type="entry name" value="HYDROGENASE PROTEIN ASSEMBLY PROTEIN, NICKEL CHAPERONE"/>
    <property type="match status" value="1"/>
</dbReference>
<keyword evidence="6" id="KW-0862">Zinc</keyword>
<keyword evidence="2" id="KW-0533">Nickel</keyword>
<dbReference type="GO" id="GO:0008270">
    <property type="term" value="F:zinc ion binding"/>
    <property type="evidence" value="ECO:0007669"/>
    <property type="project" value="TreeGrafter"/>
</dbReference>
<dbReference type="NCBIfam" id="TIGR00073">
    <property type="entry name" value="hypB"/>
    <property type="match status" value="1"/>
</dbReference>
<comment type="similarity">
    <text evidence="1">Belongs to the SIMIBI class G3E GTPase family. HypB/HupM subfamily.</text>
</comment>
<dbReference type="InterPro" id="IPR004392">
    <property type="entry name" value="Hyd_mat_HypB"/>
</dbReference>
<proteinExistence type="inferred from homology"/>
<feature type="domain" description="CobW/HypB/UreG nucleotide-binding" evidence="8">
    <location>
        <begin position="34"/>
        <end position="195"/>
    </location>
</feature>
<dbReference type="PIRSF" id="PIRSF005624">
    <property type="entry name" value="Ni-bind_GTPase"/>
    <property type="match status" value="1"/>
</dbReference>
<evidence type="ECO:0000259" key="8">
    <source>
        <dbReference type="Pfam" id="PF02492"/>
    </source>
</evidence>
<dbReference type="PANTHER" id="PTHR30134:SF2">
    <property type="entry name" value="HYDROGENASE MATURATION FACTOR HYPB"/>
    <property type="match status" value="1"/>
</dbReference>
<evidence type="ECO:0000256" key="7">
    <source>
        <dbReference type="ARBA" id="ARBA00023134"/>
    </source>
</evidence>
<accession>A0A9X0QEH1</accession>
<dbReference type="GO" id="GO:0005525">
    <property type="term" value="F:GTP binding"/>
    <property type="evidence" value="ECO:0007669"/>
    <property type="project" value="UniProtKB-KW"/>
</dbReference>
<dbReference type="SUPFAM" id="SSF52540">
    <property type="entry name" value="P-loop containing nucleoside triphosphate hydrolases"/>
    <property type="match status" value="1"/>
</dbReference>
<comment type="caution">
    <text evidence="9">The sequence shown here is derived from an EMBL/GenBank/DDBJ whole genome shotgun (WGS) entry which is preliminary data.</text>
</comment>
<organism evidence="9 10">
    <name type="scientific">Tunturiibacter gelidiferens</name>
    <dbReference type="NCBI Taxonomy" id="3069689"/>
    <lineage>
        <taxon>Bacteria</taxon>
        <taxon>Pseudomonadati</taxon>
        <taxon>Acidobacteriota</taxon>
        <taxon>Terriglobia</taxon>
        <taxon>Terriglobales</taxon>
        <taxon>Acidobacteriaceae</taxon>
        <taxon>Tunturiibacter</taxon>
    </lineage>
</organism>
<dbReference type="GO" id="GO:0016151">
    <property type="term" value="F:nickel cation binding"/>
    <property type="evidence" value="ECO:0007669"/>
    <property type="project" value="InterPro"/>
</dbReference>
<evidence type="ECO:0000256" key="6">
    <source>
        <dbReference type="ARBA" id="ARBA00022833"/>
    </source>
</evidence>
<dbReference type="Gene3D" id="3.40.50.300">
    <property type="entry name" value="P-loop containing nucleotide triphosphate hydrolases"/>
    <property type="match status" value="1"/>
</dbReference>
<keyword evidence="10" id="KW-1185">Reference proteome</keyword>
<protein>
    <submittedName>
        <fullName evidence="9">Hydrogenase nickel incorporation protein HypB</fullName>
    </submittedName>
</protein>
<keyword evidence="7" id="KW-0342">GTP-binding</keyword>
<keyword evidence="3" id="KW-0479">Metal-binding</keyword>
<evidence type="ECO:0000256" key="2">
    <source>
        <dbReference type="ARBA" id="ARBA00022596"/>
    </source>
</evidence>
<keyword evidence="5" id="KW-0378">Hydrolase</keyword>
<reference evidence="9 10" key="1">
    <citation type="submission" date="2020-08" db="EMBL/GenBank/DDBJ databases">
        <title>Genomic Encyclopedia of Type Strains, Phase IV (KMG-V): Genome sequencing to study the core and pangenomes of soil and plant-associated prokaryotes.</title>
        <authorList>
            <person name="Whitman W."/>
        </authorList>
    </citation>
    <scope>NUCLEOTIDE SEQUENCE [LARGE SCALE GENOMIC DNA]</scope>
    <source>
        <strain evidence="9 10">X5P2</strain>
    </source>
</reference>
<dbReference type="Pfam" id="PF02492">
    <property type="entry name" value="cobW"/>
    <property type="match status" value="1"/>
</dbReference>
<dbReference type="InterPro" id="IPR003495">
    <property type="entry name" value="CobW/HypB/UreG_nucleotide-bd"/>
</dbReference>
<evidence type="ECO:0000256" key="1">
    <source>
        <dbReference type="ARBA" id="ARBA00006211"/>
    </source>
</evidence>
<dbReference type="RefSeq" id="WP_183976528.1">
    <property type="nucleotide sequence ID" value="NZ_JACHEB010000004.1"/>
</dbReference>
<dbReference type="GO" id="GO:0003924">
    <property type="term" value="F:GTPase activity"/>
    <property type="evidence" value="ECO:0007669"/>
    <property type="project" value="InterPro"/>
</dbReference>
<name>A0A9X0QEH1_9BACT</name>
<sequence length="232" mass="25472">MSTRIVEVRAKILKQNDLLAHALRERFQTSGVSVVGLVSSPGSGKTAFLEKLLSGLARDFRVAALVGDLATENDAARLKRATPNVRQITTGTICHLDAQMIEKALEGWQLDALDFLFIENVGNLVCPSSYDLGEELRFVMLSATEGEDKPLKYPTIFNSSDVAIITKMDIAEAADFDVTTARRNIESVRPGMQIFEVSAKTGSGMLDVFQLLHDQHAHSRETRPALQIEATQ</sequence>
<dbReference type="GO" id="GO:0051604">
    <property type="term" value="P:protein maturation"/>
    <property type="evidence" value="ECO:0007669"/>
    <property type="project" value="InterPro"/>
</dbReference>
<dbReference type="AlphaFoldDB" id="A0A9X0QEH1"/>
<evidence type="ECO:0000256" key="4">
    <source>
        <dbReference type="ARBA" id="ARBA00022741"/>
    </source>
</evidence>
<evidence type="ECO:0000313" key="10">
    <source>
        <dbReference type="Proteomes" id="UP000535182"/>
    </source>
</evidence>
<evidence type="ECO:0000256" key="5">
    <source>
        <dbReference type="ARBA" id="ARBA00022801"/>
    </source>
</evidence>